<keyword evidence="5" id="KW-1185">Reference proteome</keyword>
<reference evidence="4 5" key="1">
    <citation type="submission" date="2019-05" db="EMBL/GenBank/DDBJ databases">
        <title>Nakamurella sp. N5BH11, whole genome shotgun sequence.</title>
        <authorList>
            <person name="Tuo L."/>
        </authorList>
    </citation>
    <scope>NUCLEOTIDE SEQUENCE [LARGE SCALE GENOMIC DNA]</scope>
    <source>
        <strain evidence="4 5">N5BH11</strain>
    </source>
</reference>
<protein>
    <recommendedName>
        <fullName evidence="3">Putative zinc-finger domain-containing protein</fullName>
    </recommendedName>
</protein>
<feature type="domain" description="Putative zinc-finger" evidence="3">
    <location>
        <begin position="66"/>
        <end position="100"/>
    </location>
</feature>
<evidence type="ECO:0000259" key="3">
    <source>
        <dbReference type="Pfam" id="PF13490"/>
    </source>
</evidence>
<accession>A0A4U6QLD0</accession>
<dbReference type="OrthoDB" id="5197868at2"/>
<evidence type="ECO:0000256" key="1">
    <source>
        <dbReference type="SAM" id="MobiDB-lite"/>
    </source>
</evidence>
<dbReference type="Proteomes" id="UP000306985">
    <property type="component" value="Unassembled WGS sequence"/>
</dbReference>
<dbReference type="AlphaFoldDB" id="A0A4U6QLD0"/>
<evidence type="ECO:0000313" key="4">
    <source>
        <dbReference type="EMBL" id="TKV60928.1"/>
    </source>
</evidence>
<organism evidence="4 5">
    <name type="scientific">Nakamurella flava</name>
    <dbReference type="NCBI Taxonomy" id="2576308"/>
    <lineage>
        <taxon>Bacteria</taxon>
        <taxon>Bacillati</taxon>
        <taxon>Actinomycetota</taxon>
        <taxon>Actinomycetes</taxon>
        <taxon>Nakamurellales</taxon>
        <taxon>Nakamurellaceae</taxon>
        <taxon>Nakamurella</taxon>
    </lineage>
</organism>
<gene>
    <name evidence="4" type="ORF">FDO65_04525</name>
</gene>
<feature type="region of interest" description="Disordered" evidence="1">
    <location>
        <begin position="306"/>
        <end position="333"/>
    </location>
</feature>
<feature type="compositionally biased region" description="Basic residues" evidence="1">
    <location>
        <begin position="321"/>
        <end position="333"/>
    </location>
</feature>
<feature type="transmembrane region" description="Helical" evidence="2">
    <location>
        <begin position="163"/>
        <end position="189"/>
    </location>
</feature>
<feature type="transmembrane region" description="Helical" evidence="2">
    <location>
        <begin position="209"/>
        <end position="226"/>
    </location>
</feature>
<dbReference type="EMBL" id="SZZH01000001">
    <property type="protein sequence ID" value="TKV60928.1"/>
    <property type="molecule type" value="Genomic_DNA"/>
</dbReference>
<dbReference type="InterPro" id="IPR027383">
    <property type="entry name" value="Znf_put"/>
</dbReference>
<keyword evidence="2" id="KW-0472">Membrane</keyword>
<sequence>MFRSQPSGVTEQFSCSHSRRSGLWGWFGRRDLGGTDRPRTGGSAGVWNFGPHPVDTLGVTGTPPACQQCRESLSAGWDGEPAELSDAQLDEHLSGCAACRDWQERTSTVSRLLKVRSVDDVPDLSGAIGAAAAATGLVRSVPATGAGSRRGPAWWWSTDTWRVALAVIAVAQLLLGTAQLFGISLFGMAGHADHMAMAGPPDDHLFNESSAWNIAIGAGFVAATVMPRRAAGLLPMLLVFLGVLTAVSVSDLARGEVTTARVVSHLLVVIGVLVLWRVDRSYRRSPLPGHRQAGWDAVLHRGADAGEGADGVAGTEETGRRGRWLRPAGRRAA</sequence>
<evidence type="ECO:0000313" key="5">
    <source>
        <dbReference type="Proteomes" id="UP000306985"/>
    </source>
</evidence>
<dbReference type="Pfam" id="PF13490">
    <property type="entry name" value="zf-HC2"/>
    <property type="match status" value="1"/>
</dbReference>
<feature type="transmembrane region" description="Helical" evidence="2">
    <location>
        <begin position="259"/>
        <end position="278"/>
    </location>
</feature>
<keyword evidence="2" id="KW-0812">Transmembrane</keyword>
<name>A0A4U6QLD0_9ACTN</name>
<proteinExistence type="predicted"/>
<evidence type="ECO:0000256" key="2">
    <source>
        <dbReference type="SAM" id="Phobius"/>
    </source>
</evidence>
<comment type="caution">
    <text evidence="4">The sequence shown here is derived from an EMBL/GenBank/DDBJ whole genome shotgun (WGS) entry which is preliminary data.</text>
</comment>
<keyword evidence="2" id="KW-1133">Transmembrane helix</keyword>
<feature type="transmembrane region" description="Helical" evidence="2">
    <location>
        <begin position="233"/>
        <end position="253"/>
    </location>
</feature>